<keyword evidence="2" id="KW-1185">Reference proteome</keyword>
<dbReference type="AlphaFoldDB" id="A0A0R1K1I1"/>
<protein>
    <recommendedName>
        <fullName evidence="3">AbrB family transcriptional regulator</fullName>
    </recommendedName>
</protein>
<dbReference type="PATRIC" id="fig|1423773.3.peg.120"/>
<evidence type="ECO:0000313" key="1">
    <source>
        <dbReference type="EMBL" id="KRK77366.1"/>
    </source>
</evidence>
<name>A0A0R1K1I1_9LACO</name>
<proteinExistence type="predicted"/>
<dbReference type="STRING" id="1423773.FD30_GL000117"/>
<reference evidence="1 2" key="1">
    <citation type="journal article" date="2015" name="Genome Announc.">
        <title>Expanding the biotechnology potential of lactobacilli through comparative genomics of 213 strains and associated genera.</title>
        <authorList>
            <person name="Sun Z."/>
            <person name="Harris H.M."/>
            <person name="McCann A."/>
            <person name="Guo C."/>
            <person name="Argimon S."/>
            <person name="Zhang W."/>
            <person name="Yang X."/>
            <person name="Jeffery I.B."/>
            <person name="Cooney J.C."/>
            <person name="Kagawa T.F."/>
            <person name="Liu W."/>
            <person name="Song Y."/>
            <person name="Salvetti E."/>
            <person name="Wrobel A."/>
            <person name="Rasinkangas P."/>
            <person name="Parkhill J."/>
            <person name="Rea M.C."/>
            <person name="O'Sullivan O."/>
            <person name="Ritari J."/>
            <person name="Douillard F.P."/>
            <person name="Paul Ross R."/>
            <person name="Yang R."/>
            <person name="Briner A.E."/>
            <person name="Felis G.E."/>
            <person name="de Vos W.M."/>
            <person name="Barrangou R."/>
            <person name="Klaenhammer T.R."/>
            <person name="Caufield P.W."/>
            <person name="Cui Y."/>
            <person name="Zhang H."/>
            <person name="O'Toole P.W."/>
        </authorList>
    </citation>
    <scope>NUCLEOTIDE SEQUENCE [LARGE SCALE GENOMIC DNA]</scope>
    <source>
        <strain evidence="1 2">DSM 19117</strain>
    </source>
</reference>
<evidence type="ECO:0000313" key="2">
    <source>
        <dbReference type="Proteomes" id="UP000051162"/>
    </source>
</evidence>
<evidence type="ECO:0008006" key="3">
    <source>
        <dbReference type="Google" id="ProtNLM"/>
    </source>
</evidence>
<comment type="caution">
    <text evidence="1">The sequence shown here is derived from an EMBL/GenBank/DDBJ whole genome shotgun (WGS) entry which is preliminary data.</text>
</comment>
<dbReference type="Proteomes" id="UP000051162">
    <property type="component" value="Unassembled WGS sequence"/>
</dbReference>
<gene>
    <name evidence="1" type="ORF">FD30_GL000117</name>
</gene>
<dbReference type="EMBL" id="AZDT01000007">
    <property type="protein sequence ID" value="KRK77366.1"/>
    <property type="molecule type" value="Genomic_DNA"/>
</dbReference>
<accession>A0A0R1K1I1</accession>
<sequence length="66" mass="7369">MVTIPSSFEIPENAEYTPVMDENGIISFIPVHQNLFKKDPSYDVKAAMDEMGIGDHGQSIGKENVW</sequence>
<organism evidence="1 2">
    <name type="scientific">Levilactobacillus namurensis DSM 19117</name>
    <dbReference type="NCBI Taxonomy" id="1423773"/>
    <lineage>
        <taxon>Bacteria</taxon>
        <taxon>Bacillati</taxon>
        <taxon>Bacillota</taxon>
        <taxon>Bacilli</taxon>
        <taxon>Lactobacillales</taxon>
        <taxon>Lactobacillaceae</taxon>
        <taxon>Levilactobacillus</taxon>
    </lineage>
</organism>